<dbReference type="PRINTS" id="PR00420">
    <property type="entry name" value="RNGMNOXGNASE"/>
</dbReference>
<evidence type="ECO:0008006" key="3">
    <source>
        <dbReference type="Google" id="ProtNLM"/>
    </source>
</evidence>
<dbReference type="RefSeq" id="WP_011128155.1">
    <property type="nucleotide sequence ID" value="NC_005070.1"/>
</dbReference>
<dbReference type="AlphaFoldDB" id="Q7U6P7"/>
<dbReference type="STRING" id="84588.SYNW1291"/>
<name>Q7U6P7_PARMW</name>
<accession>Q7U6P7</accession>
<dbReference type="Gene3D" id="3.50.50.60">
    <property type="entry name" value="FAD/NAD(P)-binding domain"/>
    <property type="match status" value="1"/>
</dbReference>
<reference evidence="1 2" key="1">
    <citation type="journal article" date="2003" name="Nature">
        <title>The genome of a motile marine Synechococcus.</title>
        <authorList>
            <person name="Palenik B."/>
            <person name="Brahamsha B."/>
            <person name="Larimer F."/>
            <person name="Land M."/>
            <person name="Hauser L."/>
            <person name="Chain P."/>
            <person name="Lamerdin J."/>
            <person name="Regala W."/>
            <person name="Allen E.A."/>
            <person name="McCarren J."/>
            <person name="Paulsen I."/>
            <person name="Dufresne A."/>
            <person name="Partensky F."/>
            <person name="Webb E."/>
            <person name="Waterbury J."/>
        </authorList>
    </citation>
    <scope>NUCLEOTIDE SEQUENCE [LARGE SCALE GENOMIC DNA]</scope>
    <source>
        <strain evidence="1 2">WH8102</strain>
    </source>
</reference>
<dbReference type="PANTHER" id="PTHR42685:SF22">
    <property type="entry name" value="CONDITIONED MEDIUM FACTOR RECEPTOR 1"/>
    <property type="match status" value="1"/>
</dbReference>
<protein>
    <recommendedName>
        <fullName evidence="3">NAD(P)/FAD-dependent oxidoreductase</fullName>
    </recommendedName>
</protein>
<dbReference type="InterPro" id="IPR050407">
    <property type="entry name" value="Geranylgeranyl_reductase"/>
</dbReference>
<dbReference type="KEGG" id="syw:SYNW1291"/>
<organism evidence="1 2">
    <name type="scientific">Parasynechococcus marenigrum (strain WH8102)</name>
    <dbReference type="NCBI Taxonomy" id="84588"/>
    <lineage>
        <taxon>Bacteria</taxon>
        <taxon>Bacillati</taxon>
        <taxon>Cyanobacteriota</taxon>
        <taxon>Cyanophyceae</taxon>
        <taxon>Synechococcales</taxon>
        <taxon>Prochlorococcaceae</taxon>
        <taxon>Parasynechococcus</taxon>
        <taxon>Parasynechococcus marenigrum</taxon>
    </lineage>
</organism>
<evidence type="ECO:0000313" key="1">
    <source>
        <dbReference type="EMBL" id="CAE07806.1"/>
    </source>
</evidence>
<dbReference type="EMBL" id="BX569692">
    <property type="protein sequence ID" value="CAE07806.1"/>
    <property type="molecule type" value="Genomic_DNA"/>
</dbReference>
<sequence length="387" mass="43002">MHVLIAGAGPAGASLAVQLAEVGWEVTLADALPSPERNAYSSAALPLADADRLGIPGACRSASWWGWQLLDPDGLEHQWWAADPQGVVLDFAVFRRHLWDQARQTGVELLNGCQVQLDRLEARSADLILTSTDQQQHRTVDLVVDATGPGRHLLKQAGVPVETTDDPLLKGDGVEWLLQGDRGNTARWRERVSFMLGREWMPHGYGWVFPMAQDRLKVGVCRLAPPDQPKVPLGTSLRRLLKRCDLDRLPVLDRHGGRVASTIRQQQPHGTGALWAVGDAAGTANLLGGEGIRHAIDSASVLSECLLLGRSHRGYQAALRQRYGWRWAVSNRLARRTWWGLNTPKADHRMQRLIHGLSGQASAEDLSELFFGYRFERYGWRLLPYLN</sequence>
<dbReference type="PANTHER" id="PTHR42685">
    <property type="entry name" value="GERANYLGERANYL DIPHOSPHATE REDUCTASE"/>
    <property type="match status" value="1"/>
</dbReference>
<dbReference type="eggNOG" id="COG0644">
    <property type="taxonomic scope" value="Bacteria"/>
</dbReference>
<dbReference type="InterPro" id="IPR036188">
    <property type="entry name" value="FAD/NAD-bd_sf"/>
</dbReference>
<keyword evidence="2" id="KW-1185">Reference proteome</keyword>
<proteinExistence type="predicted"/>
<dbReference type="SUPFAM" id="SSF51905">
    <property type="entry name" value="FAD/NAD(P)-binding domain"/>
    <property type="match status" value="1"/>
</dbReference>
<evidence type="ECO:0000313" key="2">
    <source>
        <dbReference type="Proteomes" id="UP000001422"/>
    </source>
</evidence>
<dbReference type="HOGENOM" id="CLU_688346_0_0_3"/>
<gene>
    <name evidence="1" type="ordered locus">SYNW1291</name>
</gene>
<dbReference type="Proteomes" id="UP000001422">
    <property type="component" value="Chromosome"/>
</dbReference>